<dbReference type="OrthoDB" id="6402319at2"/>
<dbReference type="HOGENOM" id="CLU_2902778_0_0_6"/>
<keyword evidence="2" id="KW-1185">Reference proteome</keyword>
<dbReference type="InterPro" id="IPR058059">
    <property type="entry name" value="PA3496-like"/>
</dbReference>
<evidence type="ECO:0000313" key="2">
    <source>
        <dbReference type="Proteomes" id="UP000009080"/>
    </source>
</evidence>
<dbReference type="AlphaFoldDB" id="C5BSD9"/>
<dbReference type="NCBIfam" id="NF046101">
    <property type="entry name" value="PA3496_fam"/>
    <property type="match status" value="1"/>
</dbReference>
<gene>
    <name evidence="1" type="ordered locus">TERTU_1328</name>
</gene>
<evidence type="ECO:0000313" key="1">
    <source>
        <dbReference type="EMBL" id="ACR12775.1"/>
    </source>
</evidence>
<sequence length="62" mass="7108">MGIEVLDSSSDLENVILENTLESGIDEDLSTSIPEIDARRKLENKIEELRLLKEVQEFDFDI</sequence>
<dbReference type="KEGG" id="ttu:TERTU_1328"/>
<name>C5BSD9_TERTT</name>
<accession>C5BSD9</accession>
<proteinExistence type="predicted"/>
<dbReference type="eggNOG" id="ENOG5032AA8">
    <property type="taxonomic scope" value="Bacteria"/>
</dbReference>
<dbReference type="EMBL" id="CP001614">
    <property type="protein sequence ID" value="ACR12775.1"/>
    <property type="molecule type" value="Genomic_DNA"/>
</dbReference>
<protein>
    <submittedName>
        <fullName evidence="1">Uncharacterized protein</fullName>
    </submittedName>
</protein>
<dbReference type="Proteomes" id="UP000009080">
    <property type="component" value="Chromosome"/>
</dbReference>
<organism evidence="1 2">
    <name type="scientific">Teredinibacter turnerae (strain ATCC 39867 / T7901)</name>
    <dbReference type="NCBI Taxonomy" id="377629"/>
    <lineage>
        <taxon>Bacteria</taxon>
        <taxon>Pseudomonadati</taxon>
        <taxon>Pseudomonadota</taxon>
        <taxon>Gammaproteobacteria</taxon>
        <taxon>Cellvibrionales</taxon>
        <taxon>Cellvibrionaceae</taxon>
        <taxon>Teredinibacter</taxon>
    </lineage>
</organism>
<reference evidence="1 2" key="1">
    <citation type="journal article" date="2009" name="PLoS ONE">
        <title>The complete genome of Teredinibacter turnerae T7901: an intracellular endosymbiont of marine wood-boring bivalves (shipworms).</title>
        <authorList>
            <person name="Yang J.C."/>
            <person name="Madupu R."/>
            <person name="Durkin A.S."/>
            <person name="Ekborg N.A."/>
            <person name="Pedamallu C.S."/>
            <person name="Hostetler J.B."/>
            <person name="Radune D."/>
            <person name="Toms B.S."/>
            <person name="Henrissat B."/>
            <person name="Coutinho P.M."/>
            <person name="Schwarz S."/>
            <person name="Field L."/>
            <person name="Trindade-Silva A.E."/>
            <person name="Soares C.A.G."/>
            <person name="Elshahawi S."/>
            <person name="Hanora A."/>
            <person name="Schmidt E.W."/>
            <person name="Haygood M.G."/>
            <person name="Posfai J."/>
            <person name="Benner J."/>
            <person name="Madinger C."/>
            <person name="Nove J."/>
            <person name="Anton B."/>
            <person name="Chaudhary K."/>
            <person name="Foster J."/>
            <person name="Holman A."/>
            <person name="Kumar S."/>
            <person name="Lessard P.A."/>
            <person name="Luyten Y.A."/>
            <person name="Slatko B."/>
            <person name="Wood N."/>
            <person name="Wu B."/>
            <person name="Teplitski M."/>
            <person name="Mougous J.D."/>
            <person name="Ward N."/>
            <person name="Eisen J.A."/>
            <person name="Badger J.H."/>
            <person name="Distel D.L."/>
        </authorList>
    </citation>
    <scope>NUCLEOTIDE SEQUENCE [LARGE SCALE GENOMIC DNA]</scope>
    <source>
        <strain evidence="2">ATCC 39867 / T7901</strain>
    </source>
</reference>